<organism evidence="14 15">
    <name type="scientific">Guptibacillus hwajinpoensis</name>
    <dbReference type="NCBI Taxonomy" id="208199"/>
    <lineage>
        <taxon>Bacteria</taxon>
        <taxon>Bacillati</taxon>
        <taxon>Bacillota</taxon>
        <taxon>Bacilli</taxon>
        <taxon>Bacillales</taxon>
        <taxon>Guptibacillaceae</taxon>
        <taxon>Guptibacillus</taxon>
    </lineage>
</organism>
<dbReference type="CDD" id="cd13131">
    <property type="entry name" value="MATE_NorM_like"/>
    <property type="match status" value="1"/>
</dbReference>
<keyword evidence="8 13" id="KW-0812">Transmembrane</keyword>
<feature type="transmembrane region" description="Helical" evidence="13">
    <location>
        <begin position="242"/>
        <end position="266"/>
    </location>
</feature>
<feature type="transmembrane region" description="Helical" evidence="13">
    <location>
        <begin position="202"/>
        <end position="221"/>
    </location>
</feature>
<evidence type="ECO:0000256" key="4">
    <source>
        <dbReference type="ARBA" id="ARBA00020268"/>
    </source>
</evidence>
<dbReference type="PANTHER" id="PTHR43298">
    <property type="entry name" value="MULTIDRUG RESISTANCE PROTEIN NORM-RELATED"/>
    <property type="match status" value="1"/>
</dbReference>
<evidence type="ECO:0000256" key="10">
    <source>
        <dbReference type="ARBA" id="ARBA00023065"/>
    </source>
</evidence>
<reference evidence="14" key="1">
    <citation type="submission" date="2015-06" db="EMBL/GenBank/DDBJ databases">
        <authorList>
            <person name="Liu B."/>
            <person name="Wang J."/>
            <person name="Zhu Y."/>
            <person name="Liu G."/>
            <person name="Chen Q."/>
            <person name="Zheng C."/>
            <person name="Che J."/>
            <person name="Ge C."/>
            <person name="Shi H."/>
            <person name="Pan Z."/>
            <person name="Liu X."/>
        </authorList>
    </citation>
    <scope>NUCLEOTIDE SEQUENCE [LARGE SCALE GENOMIC DNA]</scope>
    <source>
        <strain evidence="14">DSM 16346</strain>
    </source>
</reference>
<dbReference type="EMBL" id="LELK01000001">
    <property type="protein sequence ID" value="KMM38390.1"/>
    <property type="molecule type" value="Genomic_DNA"/>
</dbReference>
<dbReference type="PATRIC" id="fig|157733.3.peg.2929"/>
<evidence type="ECO:0000313" key="15">
    <source>
        <dbReference type="Proteomes" id="UP000035996"/>
    </source>
</evidence>
<feature type="transmembrane region" description="Helical" evidence="13">
    <location>
        <begin position="319"/>
        <end position="339"/>
    </location>
</feature>
<feature type="transmembrane region" description="Helical" evidence="13">
    <location>
        <begin position="359"/>
        <end position="377"/>
    </location>
</feature>
<dbReference type="STRING" id="157733.AB986_03555"/>
<keyword evidence="15" id="KW-1185">Reference proteome</keyword>
<accession>A0A0J6CZ31</accession>
<dbReference type="Pfam" id="PF01554">
    <property type="entry name" value="MatE"/>
    <property type="match status" value="2"/>
</dbReference>
<evidence type="ECO:0000256" key="13">
    <source>
        <dbReference type="SAM" id="Phobius"/>
    </source>
</evidence>
<dbReference type="OrthoDB" id="9780160at2"/>
<evidence type="ECO:0000256" key="12">
    <source>
        <dbReference type="ARBA" id="ARBA00031636"/>
    </source>
</evidence>
<gene>
    <name evidence="14" type="ORF">AB986_03555</name>
</gene>
<feature type="transmembrane region" description="Helical" evidence="13">
    <location>
        <begin position="56"/>
        <end position="79"/>
    </location>
</feature>
<dbReference type="GO" id="GO:0015297">
    <property type="term" value="F:antiporter activity"/>
    <property type="evidence" value="ECO:0007669"/>
    <property type="project" value="UniProtKB-KW"/>
</dbReference>
<dbReference type="InterPro" id="IPR048279">
    <property type="entry name" value="MdtK-like"/>
</dbReference>
<feature type="transmembrane region" description="Helical" evidence="13">
    <location>
        <begin position="133"/>
        <end position="150"/>
    </location>
</feature>
<keyword evidence="10" id="KW-0406">Ion transport</keyword>
<feature type="transmembrane region" description="Helical" evidence="13">
    <location>
        <begin position="389"/>
        <end position="412"/>
    </location>
</feature>
<feature type="transmembrane region" description="Helical" evidence="13">
    <location>
        <begin position="91"/>
        <end position="113"/>
    </location>
</feature>
<keyword evidence="7" id="KW-1003">Cell membrane</keyword>
<evidence type="ECO:0000256" key="2">
    <source>
        <dbReference type="ARBA" id="ARBA00004651"/>
    </source>
</evidence>
<comment type="function">
    <text evidence="1">Multidrug efflux pump.</text>
</comment>
<comment type="similarity">
    <text evidence="3">Belongs to the multi antimicrobial extrusion (MATE) (TC 2.A.66.1) family.</text>
</comment>
<dbReference type="GO" id="GO:0005886">
    <property type="term" value="C:plasma membrane"/>
    <property type="evidence" value="ECO:0007669"/>
    <property type="project" value="UniProtKB-SubCell"/>
</dbReference>
<dbReference type="NCBIfam" id="TIGR00797">
    <property type="entry name" value="matE"/>
    <property type="match status" value="1"/>
</dbReference>
<dbReference type="InterPro" id="IPR050222">
    <property type="entry name" value="MATE_MdtK"/>
</dbReference>
<evidence type="ECO:0000256" key="8">
    <source>
        <dbReference type="ARBA" id="ARBA00022692"/>
    </source>
</evidence>
<proteinExistence type="inferred from homology"/>
<feature type="transmembrane region" description="Helical" evidence="13">
    <location>
        <begin position="162"/>
        <end position="182"/>
    </location>
</feature>
<evidence type="ECO:0000256" key="9">
    <source>
        <dbReference type="ARBA" id="ARBA00022989"/>
    </source>
</evidence>
<feature type="transmembrane region" description="Helical" evidence="13">
    <location>
        <begin position="418"/>
        <end position="437"/>
    </location>
</feature>
<evidence type="ECO:0000313" key="14">
    <source>
        <dbReference type="EMBL" id="KMM38390.1"/>
    </source>
</evidence>
<dbReference type="Proteomes" id="UP000035996">
    <property type="component" value="Unassembled WGS sequence"/>
</dbReference>
<comment type="subcellular location">
    <subcellularLocation>
        <location evidence="2">Cell membrane</location>
        <topology evidence="2">Multi-pass membrane protein</topology>
    </subcellularLocation>
</comment>
<keyword evidence="11 13" id="KW-0472">Membrane</keyword>
<evidence type="ECO:0000256" key="1">
    <source>
        <dbReference type="ARBA" id="ARBA00003408"/>
    </source>
</evidence>
<dbReference type="AlphaFoldDB" id="A0A0J6CZ31"/>
<feature type="transmembrane region" description="Helical" evidence="13">
    <location>
        <begin position="286"/>
        <end position="307"/>
    </location>
</feature>
<name>A0A0J6CZ31_9BACL</name>
<evidence type="ECO:0000256" key="11">
    <source>
        <dbReference type="ARBA" id="ARBA00023136"/>
    </source>
</evidence>
<evidence type="ECO:0000256" key="5">
    <source>
        <dbReference type="ARBA" id="ARBA00022448"/>
    </source>
</evidence>
<keyword evidence="9 13" id="KW-1133">Transmembrane helix</keyword>
<evidence type="ECO:0000256" key="3">
    <source>
        <dbReference type="ARBA" id="ARBA00010199"/>
    </source>
</evidence>
<protein>
    <recommendedName>
        <fullName evidence="4">Probable multidrug resistance protein NorM</fullName>
    </recommendedName>
    <alternativeName>
        <fullName evidence="12">Multidrug-efflux transporter</fullName>
    </alternativeName>
</protein>
<comment type="caution">
    <text evidence="14">The sequence shown here is derived from an EMBL/GenBank/DDBJ whole genome shotgun (WGS) entry which is preliminary data.</text>
</comment>
<dbReference type="PANTHER" id="PTHR43298:SF2">
    <property type="entry name" value="FMN_FAD EXPORTER YEEO-RELATED"/>
    <property type="match status" value="1"/>
</dbReference>
<dbReference type="GO" id="GO:0042910">
    <property type="term" value="F:xenobiotic transmembrane transporter activity"/>
    <property type="evidence" value="ECO:0007669"/>
    <property type="project" value="InterPro"/>
</dbReference>
<keyword evidence="5" id="KW-0813">Transport</keyword>
<dbReference type="InterPro" id="IPR002528">
    <property type="entry name" value="MATE_fam"/>
</dbReference>
<keyword evidence="6" id="KW-0050">Antiport</keyword>
<dbReference type="GO" id="GO:0006811">
    <property type="term" value="P:monoatomic ion transport"/>
    <property type="evidence" value="ECO:0007669"/>
    <property type="project" value="UniProtKB-KW"/>
</dbReference>
<evidence type="ECO:0000256" key="7">
    <source>
        <dbReference type="ARBA" id="ARBA00022475"/>
    </source>
</evidence>
<dbReference type="PIRSF" id="PIRSF006603">
    <property type="entry name" value="DinF"/>
    <property type="match status" value="1"/>
</dbReference>
<evidence type="ECO:0000256" key="6">
    <source>
        <dbReference type="ARBA" id="ARBA00022449"/>
    </source>
</evidence>
<dbReference type="RefSeq" id="WP_048309501.1">
    <property type="nucleotide sequence ID" value="NZ_CP119526.1"/>
</dbReference>
<feature type="transmembrane region" description="Helical" evidence="13">
    <location>
        <begin position="12"/>
        <end position="31"/>
    </location>
</feature>
<sequence length="451" mass="49539">MYPTQSLREKIKLLFIILYPILITQVGLYSMNFVDTIMSGRAGANDLAGVAIGSSLWVPVFTGLSGILLAITPIVSHYIGAKQQERVSFSVLQGIYLSIVLSLLILVAGSLIINPVLQLMDLNDSVRSIAKEYLIGLSFGIIPLFIYSVLRSFFDALGETRTTMLITLMSLPINVLFNYALIFGKFGFPELGGVGAGYASAITYWFILFISLFVVLKVRPFQGYAIFKKLHPISLSNWKEQLKIGVPIGFSIFFEVSIFAAVTLLMSMYTTETIAAHQAAINFASLLYMIPLSISMALTIAVGFEVGGGRLKDAKQYSYLGIAFAVGMALLSALCLFIFNDTVALWYTTNETVFELIKVFLIYAIFFQLSDAIAAPIQGALRGYKDVNVTLVMSLISYWIIGLPSGFLLAKYTAFGPYGYWVGLSAGLFVAAVTLFIRLRHVQKAKVLVSK</sequence>